<evidence type="ECO:0000259" key="3">
    <source>
        <dbReference type="PROSITE" id="PS50893"/>
    </source>
</evidence>
<gene>
    <name evidence="4" type="ORF">RGQ13_11460</name>
</gene>
<dbReference type="PANTHER" id="PTHR42794">
    <property type="entry name" value="HEMIN IMPORT ATP-BINDING PROTEIN HMUV"/>
    <property type="match status" value="1"/>
</dbReference>
<dbReference type="Gene3D" id="3.40.50.300">
    <property type="entry name" value="P-loop containing nucleotide triphosphate hydrolases"/>
    <property type="match status" value="1"/>
</dbReference>
<protein>
    <submittedName>
        <fullName evidence="4">ABC transporter ATP-binding protein</fullName>
    </submittedName>
</protein>
<dbReference type="PROSITE" id="PS50893">
    <property type="entry name" value="ABC_TRANSPORTER_2"/>
    <property type="match status" value="1"/>
</dbReference>
<accession>A0ABY9TPH6</accession>
<dbReference type="PANTHER" id="PTHR42794:SF2">
    <property type="entry name" value="ABC TRANSPORTER ATP-BINDING PROTEIN"/>
    <property type="match status" value="1"/>
</dbReference>
<dbReference type="CDD" id="cd03214">
    <property type="entry name" value="ABC_Iron-Siderophores_B12_Hemin"/>
    <property type="match status" value="1"/>
</dbReference>
<keyword evidence="1" id="KW-0547">Nucleotide-binding</keyword>
<evidence type="ECO:0000256" key="1">
    <source>
        <dbReference type="ARBA" id="ARBA00022741"/>
    </source>
</evidence>
<name>A0ABY9TPH6_9GAMM</name>
<dbReference type="SMART" id="SM00382">
    <property type="entry name" value="AAA"/>
    <property type="match status" value="1"/>
</dbReference>
<evidence type="ECO:0000256" key="2">
    <source>
        <dbReference type="ARBA" id="ARBA00022840"/>
    </source>
</evidence>
<dbReference type="SUPFAM" id="SSF52540">
    <property type="entry name" value="P-loop containing nucleoside triphosphate hydrolases"/>
    <property type="match status" value="1"/>
</dbReference>
<dbReference type="PROSITE" id="PS00211">
    <property type="entry name" value="ABC_TRANSPORTER_1"/>
    <property type="match status" value="1"/>
</dbReference>
<dbReference type="InterPro" id="IPR027417">
    <property type="entry name" value="P-loop_NTPase"/>
</dbReference>
<dbReference type="InterPro" id="IPR003593">
    <property type="entry name" value="AAA+_ATPase"/>
</dbReference>
<dbReference type="GO" id="GO:0005524">
    <property type="term" value="F:ATP binding"/>
    <property type="evidence" value="ECO:0007669"/>
    <property type="project" value="UniProtKB-KW"/>
</dbReference>
<evidence type="ECO:0000313" key="4">
    <source>
        <dbReference type="EMBL" id="WNC70748.1"/>
    </source>
</evidence>
<keyword evidence="5" id="KW-1185">Reference proteome</keyword>
<reference evidence="5" key="1">
    <citation type="submission" date="2023-09" db="EMBL/GenBank/DDBJ databases">
        <authorList>
            <person name="Li S."/>
            <person name="Li X."/>
            <person name="Zhang C."/>
            <person name="Zhao Z."/>
        </authorList>
    </citation>
    <scope>NUCLEOTIDE SEQUENCE [LARGE SCALE GENOMIC DNA]</scope>
    <source>
        <strain evidence="5">SQ149</strain>
    </source>
</reference>
<keyword evidence="2 4" id="KW-0067">ATP-binding</keyword>
<dbReference type="InterPro" id="IPR003439">
    <property type="entry name" value="ABC_transporter-like_ATP-bd"/>
</dbReference>
<dbReference type="RefSeq" id="WP_348389886.1">
    <property type="nucleotide sequence ID" value="NZ_CP134145.1"/>
</dbReference>
<organism evidence="4 5">
    <name type="scientific">Thalassotalea psychrophila</name>
    <dbReference type="NCBI Taxonomy" id="3065647"/>
    <lineage>
        <taxon>Bacteria</taxon>
        <taxon>Pseudomonadati</taxon>
        <taxon>Pseudomonadota</taxon>
        <taxon>Gammaproteobacteria</taxon>
        <taxon>Alteromonadales</taxon>
        <taxon>Colwelliaceae</taxon>
        <taxon>Thalassotalea</taxon>
    </lineage>
</organism>
<dbReference type="PROSITE" id="PS51257">
    <property type="entry name" value="PROKAR_LIPOPROTEIN"/>
    <property type="match status" value="1"/>
</dbReference>
<feature type="domain" description="ABC transporter" evidence="3">
    <location>
        <begin position="35"/>
        <end position="267"/>
    </location>
</feature>
<evidence type="ECO:0000313" key="5">
    <source>
        <dbReference type="Proteomes" id="UP001258994"/>
    </source>
</evidence>
<dbReference type="Proteomes" id="UP001258994">
    <property type="component" value="Chromosome"/>
</dbReference>
<proteinExistence type="predicted"/>
<dbReference type="EMBL" id="CP134145">
    <property type="protein sequence ID" value="WNC70748.1"/>
    <property type="molecule type" value="Genomic_DNA"/>
</dbReference>
<sequence length="294" mass="32745">MMLTSAKPRNLHITGHPSFIACAKIILRRMANTVLQAKQLSWQVDGKNIINQIDFNLTKGETVAIVGPNGAGKTSLLKCLYGEYQDFTGSIFLKGKCLKSISTKHIAKQLAVVSQYTNSVFNLTVIDVVRMGLIPHKGLFESDTNSDLDQINHALNKVDLLDKKQQSFNTLSGGEQQRALIARAIVQAADILIMDEPTNHLDIYYQHQILKLAKTLNITLLLTIHDLNLAAEYCDRLVLMDHGKVVANAKPIDVLTPNTLKQVFNLDCFVDQNPFTNKPRITFAASAEQHERQV</sequence>
<dbReference type="InterPro" id="IPR017871">
    <property type="entry name" value="ABC_transporter-like_CS"/>
</dbReference>
<dbReference type="Pfam" id="PF00005">
    <property type="entry name" value="ABC_tran"/>
    <property type="match status" value="1"/>
</dbReference>